<organism evidence="1 2">
    <name type="scientific">Hibiscus sabdariffa</name>
    <name type="common">roselle</name>
    <dbReference type="NCBI Taxonomy" id="183260"/>
    <lineage>
        <taxon>Eukaryota</taxon>
        <taxon>Viridiplantae</taxon>
        <taxon>Streptophyta</taxon>
        <taxon>Embryophyta</taxon>
        <taxon>Tracheophyta</taxon>
        <taxon>Spermatophyta</taxon>
        <taxon>Magnoliopsida</taxon>
        <taxon>eudicotyledons</taxon>
        <taxon>Gunneridae</taxon>
        <taxon>Pentapetalae</taxon>
        <taxon>rosids</taxon>
        <taxon>malvids</taxon>
        <taxon>Malvales</taxon>
        <taxon>Malvaceae</taxon>
        <taxon>Malvoideae</taxon>
        <taxon>Hibiscus</taxon>
    </lineage>
</organism>
<protein>
    <submittedName>
        <fullName evidence="1">Uncharacterized protein</fullName>
    </submittedName>
</protein>
<name>A0ABR2BRG5_9ROSI</name>
<evidence type="ECO:0000313" key="1">
    <source>
        <dbReference type="EMBL" id="KAK8509731.1"/>
    </source>
</evidence>
<keyword evidence="2" id="KW-1185">Reference proteome</keyword>
<evidence type="ECO:0000313" key="2">
    <source>
        <dbReference type="Proteomes" id="UP001472677"/>
    </source>
</evidence>
<proteinExistence type="predicted"/>
<dbReference type="EMBL" id="JBBPBM010000090">
    <property type="protein sequence ID" value="KAK8509731.1"/>
    <property type="molecule type" value="Genomic_DNA"/>
</dbReference>
<gene>
    <name evidence="1" type="ORF">V6N12_001808</name>
</gene>
<reference evidence="1 2" key="1">
    <citation type="journal article" date="2024" name="G3 (Bethesda)">
        <title>Genome assembly of Hibiscus sabdariffa L. provides insights into metabolisms of medicinal natural products.</title>
        <authorList>
            <person name="Kim T."/>
        </authorList>
    </citation>
    <scope>NUCLEOTIDE SEQUENCE [LARGE SCALE GENOMIC DNA]</scope>
    <source>
        <strain evidence="1">TK-2024</strain>
        <tissue evidence="1">Old leaves</tissue>
    </source>
</reference>
<dbReference type="Proteomes" id="UP001472677">
    <property type="component" value="Unassembled WGS sequence"/>
</dbReference>
<accession>A0ABR2BRG5</accession>
<sequence>MITNHRLLRPWEPTRHLRTLKAHHHESSPIIWTQLLICPAKLKGRANHLCYKSPASFAPLRPSIRNPESNMSSSNLKNAVVAFLVPLPSILFYL</sequence>
<comment type="caution">
    <text evidence="1">The sequence shown here is derived from an EMBL/GenBank/DDBJ whole genome shotgun (WGS) entry which is preliminary data.</text>
</comment>